<feature type="transmembrane region" description="Helical" evidence="7">
    <location>
        <begin position="165"/>
        <end position="184"/>
    </location>
</feature>
<reference evidence="9 10" key="1">
    <citation type="submission" date="2016-12" db="EMBL/GenBank/DDBJ databases">
        <title>The genomes of Aspergillus section Nigri reveals drivers in fungal speciation.</title>
        <authorList>
            <consortium name="DOE Joint Genome Institute"/>
            <person name="Vesth T.C."/>
            <person name="Nybo J."/>
            <person name="Theobald S."/>
            <person name="Brandl J."/>
            <person name="Frisvad J.C."/>
            <person name="Nielsen K.F."/>
            <person name="Lyhne E.K."/>
            <person name="Kogle M.E."/>
            <person name="Kuo A."/>
            <person name="Riley R."/>
            <person name="Clum A."/>
            <person name="Nolan M."/>
            <person name="Lipzen A."/>
            <person name="Salamov A."/>
            <person name="Henrissat B."/>
            <person name="Wiebenga A."/>
            <person name="De Vries R.P."/>
            <person name="Grigoriev I.V."/>
            <person name="Mortensen U.H."/>
            <person name="Andersen M.R."/>
            <person name="Baker S.E."/>
        </authorList>
    </citation>
    <scope>NUCLEOTIDE SEQUENCE [LARGE SCALE GENOMIC DNA]</scope>
    <source>
        <strain evidence="9 10">CBS 115572</strain>
    </source>
</reference>
<organism evidence="9 10">
    <name type="scientific">Aspergillus sclerotioniger CBS 115572</name>
    <dbReference type="NCBI Taxonomy" id="1450535"/>
    <lineage>
        <taxon>Eukaryota</taxon>
        <taxon>Fungi</taxon>
        <taxon>Dikarya</taxon>
        <taxon>Ascomycota</taxon>
        <taxon>Pezizomycotina</taxon>
        <taxon>Eurotiomycetes</taxon>
        <taxon>Eurotiomycetidae</taxon>
        <taxon>Eurotiales</taxon>
        <taxon>Aspergillaceae</taxon>
        <taxon>Aspergillus</taxon>
        <taxon>Aspergillus subgen. Circumdati</taxon>
    </lineage>
</organism>
<dbReference type="PANTHER" id="PTHR22950:SF8">
    <property type="entry name" value="AMINO ACID TRANSPORTER (EUROFUNG)"/>
    <property type="match status" value="1"/>
</dbReference>
<feature type="region of interest" description="Disordered" evidence="6">
    <location>
        <begin position="1"/>
        <end position="21"/>
    </location>
</feature>
<evidence type="ECO:0000259" key="8">
    <source>
        <dbReference type="Pfam" id="PF01490"/>
    </source>
</evidence>
<dbReference type="AlphaFoldDB" id="A0A317WWA3"/>
<dbReference type="PANTHER" id="PTHR22950">
    <property type="entry name" value="AMINO ACID TRANSPORTER"/>
    <property type="match status" value="1"/>
</dbReference>
<feature type="transmembrane region" description="Helical" evidence="7">
    <location>
        <begin position="86"/>
        <end position="106"/>
    </location>
</feature>
<dbReference type="RefSeq" id="XP_025468713.1">
    <property type="nucleotide sequence ID" value="XM_025608013.1"/>
</dbReference>
<evidence type="ECO:0000313" key="9">
    <source>
        <dbReference type="EMBL" id="PWY90335.1"/>
    </source>
</evidence>
<feature type="transmembrane region" description="Helical" evidence="7">
    <location>
        <begin position="423"/>
        <end position="446"/>
    </location>
</feature>
<accession>A0A317WWA3</accession>
<gene>
    <name evidence="9" type="ORF">BO94DRAFT_463213</name>
</gene>
<feature type="transmembrane region" description="Helical" evidence="7">
    <location>
        <begin position="276"/>
        <end position="297"/>
    </location>
</feature>
<evidence type="ECO:0000256" key="2">
    <source>
        <dbReference type="ARBA" id="ARBA00008066"/>
    </source>
</evidence>
<feature type="transmembrane region" description="Helical" evidence="7">
    <location>
        <begin position="236"/>
        <end position="256"/>
    </location>
</feature>
<keyword evidence="10" id="KW-1185">Reference proteome</keyword>
<dbReference type="Proteomes" id="UP000246702">
    <property type="component" value="Unassembled WGS sequence"/>
</dbReference>
<feature type="transmembrane region" description="Helical" evidence="7">
    <location>
        <begin position="390"/>
        <end position="411"/>
    </location>
</feature>
<dbReference type="GO" id="GO:0015179">
    <property type="term" value="F:L-amino acid transmembrane transporter activity"/>
    <property type="evidence" value="ECO:0007669"/>
    <property type="project" value="TreeGrafter"/>
</dbReference>
<evidence type="ECO:0000313" key="10">
    <source>
        <dbReference type="Proteomes" id="UP000246702"/>
    </source>
</evidence>
<dbReference type="EMBL" id="MSFK01000010">
    <property type="protein sequence ID" value="PWY90335.1"/>
    <property type="molecule type" value="Genomic_DNA"/>
</dbReference>
<evidence type="ECO:0000256" key="6">
    <source>
        <dbReference type="SAM" id="MobiDB-lite"/>
    </source>
</evidence>
<name>A0A317WWA3_9EURO</name>
<comment type="caution">
    <text evidence="9">The sequence shown here is derived from an EMBL/GenBank/DDBJ whole genome shotgun (WGS) entry which is preliminary data.</text>
</comment>
<keyword evidence="5 7" id="KW-0472">Membrane</keyword>
<feature type="domain" description="Amino acid transporter transmembrane" evidence="8">
    <location>
        <begin position="55"/>
        <end position="447"/>
    </location>
</feature>
<feature type="transmembrane region" description="Helical" evidence="7">
    <location>
        <begin position="134"/>
        <end position="159"/>
    </location>
</feature>
<proteinExistence type="inferred from homology"/>
<feature type="transmembrane region" description="Helical" evidence="7">
    <location>
        <begin position="358"/>
        <end position="384"/>
    </location>
</feature>
<feature type="transmembrane region" description="Helical" evidence="7">
    <location>
        <begin position="196"/>
        <end position="216"/>
    </location>
</feature>
<evidence type="ECO:0000256" key="7">
    <source>
        <dbReference type="SAM" id="Phobius"/>
    </source>
</evidence>
<dbReference type="InterPro" id="IPR013057">
    <property type="entry name" value="AA_transpt_TM"/>
</dbReference>
<dbReference type="GeneID" id="37110156"/>
<evidence type="ECO:0000256" key="4">
    <source>
        <dbReference type="ARBA" id="ARBA00022989"/>
    </source>
</evidence>
<evidence type="ECO:0000256" key="5">
    <source>
        <dbReference type="ARBA" id="ARBA00023136"/>
    </source>
</evidence>
<dbReference type="STRING" id="1450535.A0A317WWA3"/>
<protein>
    <recommendedName>
        <fullName evidence="8">Amino acid transporter transmembrane domain-containing protein</fullName>
    </recommendedName>
</protein>
<keyword evidence="3 7" id="KW-0812">Transmembrane</keyword>
<dbReference type="OrthoDB" id="655540at2759"/>
<dbReference type="Pfam" id="PF01490">
    <property type="entry name" value="Aa_trans"/>
    <property type="match status" value="1"/>
</dbReference>
<dbReference type="GO" id="GO:0016020">
    <property type="term" value="C:membrane"/>
    <property type="evidence" value="ECO:0007669"/>
    <property type="project" value="UniProtKB-SubCell"/>
</dbReference>
<comment type="similarity">
    <text evidence="2">Belongs to the amino acid/polyamine transporter 2 family.</text>
</comment>
<evidence type="ECO:0000256" key="1">
    <source>
        <dbReference type="ARBA" id="ARBA00004141"/>
    </source>
</evidence>
<keyword evidence="4 7" id="KW-1133">Transmembrane helix</keyword>
<sequence>MGYADEIGTDNKSRNVTGMEGEKFAPPPFDGDMVDKMSESERNIYEAGIEKYNRLGWKRLTVVLIVEAIALGSLSIPSSFATLGMVAGVIMTVGLGFIAIYTSYVVGQVKLKFPEVAHYPEAGRLMFGRVGYEIVYVMLGLQLLFLTGSHCLTGTIAFINITDSGICSVIFAVVSAIILLLFAVPPSFAEMAILGYIDFVSIIVAILITMIATGVRSSNEVGGLSAVDWSAWPKEGITFTDAFIAVTNIVFAYSFAMCQFSFMDEMHTPKDYTKSIWALGLIEIVIYTITGAVIYAFVGQDVQSPALLSAGSTVKRVAFGIALPVIFISGSINTVVLGRMVHGRIFKNSPIRFINTKMGWITWLVLITIITWLAFVIAEVIPFFSDLLSISSSLFISGFTFYFPALMWFLLLREGKWNTPKNLMLGALNLMCLIIGLVTLGAGTYASVDDIVINYRNGSVRGVFSCASPE</sequence>
<feature type="transmembrane region" description="Helical" evidence="7">
    <location>
        <begin position="317"/>
        <end position="337"/>
    </location>
</feature>
<feature type="transmembrane region" description="Helical" evidence="7">
    <location>
        <begin position="60"/>
        <end position="80"/>
    </location>
</feature>
<evidence type="ECO:0000256" key="3">
    <source>
        <dbReference type="ARBA" id="ARBA00022692"/>
    </source>
</evidence>
<comment type="subcellular location">
    <subcellularLocation>
        <location evidence="1">Membrane</location>
        <topology evidence="1">Multi-pass membrane protein</topology>
    </subcellularLocation>
</comment>